<evidence type="ECO:0008006" key="3">
    <source>
        <dbReference type="Google" id="ProtNLM"/>
    </source>
</evidence>
<accession>A0A6L9MEV0</accession>
<dbReference type="AlphaFoldDB" id="A0A6L9MEV0"/>
<comment type="caution">
    <text evidence="1">The sequence shown here is derived from an EMBL/GenBank/DDBJ whole genome shotgun (WGS) entry which is preliminary data.</text>
</comment>
<proteinExistence type="predicted"/>
<reference evidence="1 2" key="1">
    <citation type="submission" date="2020-01" db="EMBL/GenBank/DDBJ databases">
        <title>Genomes of bacteria type strains.</title>
        <authorList>
            <person name="Chen J."/>
            <person name="Zhu S."/>
            <person name="Chen J."/>
        </authorList>
    </citation>
    <scope>NUCLEOTIDE SEQUENCE [LARGE SCALE GENOMIC DNA]</scope>
    <source>
        <strain evidence="1 2">KCTC 52919</strain>
    </source>
</reference>
<organism evidence="1 2">
    <name type="scientific">Aurantimonas aggregata</name>
    <dbReference type="NCBI Taxonomy" id="2047720"/>
    <lineage>
        <taxon>Bacteria</taxon>
        <taxon>Pseudomonadati</taxon>
        <taxon>Pseudomonadota</taxon>
        <taxon>Alphaproteobacteria</taxon>
        <taxon>Hyphomicrobiales</taxon>
        <taxon>Aurantimonadaceae</taxon>
        <taxon>Aurantimonas</taxon>
    </lineage>
</organism>
<gene>
    <name evidence="1" type="ORF">GTW51_05420</name>
</gene>
<evidence type="ECO:0000313" key="2">
    <source>
        <dbReference type="Proteomes" id="UP000476332"/>
    </source>
</evidence>
<dbReference type="Proteomes" id="UP000476332">
    <property type="component" value="Unassembled WGS sequence"/>
</dbReference>
<dbReference type="Gene3D" id="1.20.910.10">
    <property type="entry name" value="Heme oxygenase-like"/>
    <property type="match status" value="1"/>
</dbReference>
<dbReference type="CDD" id="cd19166">
    <property type="entry name" value="HemeO-bac"/>
    <property type="match status" value="1"/>
</dbReference>
<name>A0A6L9MEV0_9HYPH</name>
<keyword evidence="2" id="KW-1185">Reference proteome</keyword>
<evidence type="ECO:0000313" key="1">
    <source>
        <dbReference type="EMBL" id="NDV86138.1"/>
    </source>
</evidence>
<dbReference type="EMBL" id="JAAAMJ010000002">
    <property type="protein sequence ID" value="NDV86138.1"/>
    <property type="molecule type" value="Genomic_DNA"/>
</dbReference>
<sequence>MALMNDAALCPVENSGSGNARAGTTLRAVLREATETPHRRLDRHFADMTGACDAGGYHRFIRMNHACHAAIEPVLAGIGQRLDDRLITRREPLLVSLAEDMRAMDLDPVLAEPLILDRPDLPEAAGLIYVLDGSRLGARFIHREFIAKDLARRWPGISTAYLASAAGPDAFGDRMAALSDRVVSQTARRRAIAAAQAAFAVFEAAFAGTTRHPEAATS</sequence>
<dbReference type="SUPFAM" id="SSF48613">
    <property type="entry name" value="Heme oxygenase-like"/>
    <property type="match status" value="1"/>
</dbReference>
<dbReference type="InterPro" id="IPR016084">
    <property type="entry name" value="Haem_Oase-like_multi-hlx"/>
</dbReference>
<protein>
    <recommendedName>
        <fullName evidence="3">Biliverdin-producing heme oxygenase</fullName>
    </recommendedName>
</protein>